<evidence type="ECO:0000313" key="5">
    <source>
        <dbReference type="EMBL" id="CAF4552948.1"/>
    </source>
</evidence>
<dbReference type="InterPro" id="IPR025712">
    <property type="entry name" value="Nup54_alpha-helical_dom"/>
</dbReference>
<accession>A0A820YP24</accession>
<dbReference type="InterPro" id="IPR024864">
    <property type="entry name" value="Nup54/Nup57/Nup44"/>
</dbReference>
<dbReference type="PANTHER" id="PTHR13000">
    <property type="entry name" value="NUCLEOPORIN P54"/>
    <property type="match status" value="1"/>
</dbReference>
<dbReference type="Pfam" id="PF13874">
    <property type="entry name" value="Nup54"/>
    <property type="match status" value="1"/>
</dbReference>
<feature type="domain" description="Nucleoporin Nup54 alpha-helical" evidence="4">
    <location>
        <begin position="955"/>
        <end position="1080"/>
    </location>
</feature>
<evidence type="ECO:0000256" key="3">
    <source>
        <dbReference type="ARBA" id="ARBA00023242"/>
    </source>
</evidence>
<proteinExistence type="predicted"/>
<dbReference type="AlphaFoldDB" id="A0A820YP24"/>
<evidence type="ECO:0000259" key="4">
    <source>
        <dbReference type="Pfam" id="PF13874"/>
    </source>
</evidence>
<sequence length="1159" mass="130725">MNNLLESNFEYLPDEMILEIYRYLHCGHVLYSFYNLNSRFNSTITNYCHHVILRRLNYNQFLHIYSNVLPNIGSSIISLTINRLQQTYFFINFSFRMSKIFPNLKKLALDDWKSEILFSFIENHLSQLKYLRTIIIRGLQSTICKNSIADTNDDYKHLLEITHRNTQIESIYFEPDCYSMILSINQKDLLTHSNLIEMSISLTTSNDLISLAMLVPNIRRLHVIIEEFSPINKTIIPFRCLTDFSLDAIDFYSKLDDISSILQLTPTIRNLSLALATLDIVSECLIYGQHLFRLLSSQLFISNNLIQKFKYAVYFSASAGYCLDSENLLTSWNPIPIGYTINETENRSFILLHTLPYPSILLNLHSTLANTFGINMSDHVYNNIQYLCISNAKTLLETFTIIRHCRKIQDLNIQIENHRTVLPVPTNKQVNINLPKLKHLEILSILGTVDNWQHFEALLISAHTISTLRIDLNCAIKLFESTDEDLIFSRVLHLFIDGHSSDLKLKNAHINSLSKVFSGIHSLKIKHTTDHLIEPNIVGSLLDNCKQLIVFTINGRIPDGLSLENIQEWLIEYSSRLKNSEKNYQMSFTFGATPATKTIIFGTPTNTNTATAPTASPFTFGTPAATTTTSTAPLFGVPAATTTATTAPFNFATPAATTTTSIFGFGSPASTTTAATTAAKTLFTGFGTGAPTTTTGFGFGAPTTTSAPAAFGGFGFPAAPVTTTAPAFAFSGGQPFGTNTAPAQIAAPPANAIRPDDLLITSLTAPRLFNDERDELLLKWNILQVFYGTGKTFCHLGVYDVDVNLPYHVFKTYSYSVRPKTRDEDGLVALIINQKLADVVKDKDKRIESLHRLCFNNNPNCIIELEGISPLADDRTQMLIVVSEKQPGTLLVKKAKASVVVNYLQPPPQQQQATTLMAPPANPNKAHLDSMGIVQVFARTDLSDQDYKQYLDSTPPGLTAFVWEQAKKENPKPQLLLPVPLVGVKALRDRMKSQFIEHEDQKQQLEIIRQQLHSVKDQCDAFRLTMKRYQTNLLEYSHRILKATIQFECRRRQYEPKLTSTEIQIWTNLHSLQSLSQSPLDIRIKDLIMKIRMNPTLLAPIQWASILNTNESLRFDKEKIEQIKDILQDIHRGIKNVVELVQNDRTALAKIDEKLSPRR</sequence>
<dbReference type="EMBL" id="CAJOBR010000846">
    <property type="protein sequence ID" value="CAF4552948.1"/>
    <property type="molecule type" value="Genomic_DNA"/>
</dbReference>
<dbReference type="PANTHER" id="PTHR13000:SF0">
    <property type="entry name" value="NUCLEOPORIN P54"/>
    <property type="match status" value="1"/>
</dbReference>
<dbReference type="GO" id="GO:0017056">
    <property type="term" value="F:structural constituent of nuclear pore"/>
    <property type="evidence" value="ECO:0007669"/>
    <property type="project" value="TreeGrafter"/>
</dbReference>
<dbReference type="GO" id="GO:0006607">
    <property type="term" value="P:NLS-bearing protein import into nucleus"/>
    <property type="evidence" value="ECO:0007669"/>
    <property type="project" value="TreeGrafter"/>
</dbReference>
<dbReference type="GO" id="GO:0036228">
    <property type="term" value="P:protein localization to nuclear inner membrane"/>
    <property type="evidence" value="ECO:0007669"/>
    <property type="project" value="TreeGrafter"/>
</dbReference>
<evidence type="ECO:0000313" key="6">
    <source>
        <dbReference type="Proteomes" id="UP000663848"/>
    </source>
</evidence>
<organism evidence="5 6">
    <name type="scientific">Rotaria socialis</name>
    <dbReference type="NCBI Taxonomy" id="392032"/>
    <lineage>
        <taxon>Eukaryota</taxon>
        <taxon>Metazoa</taxon>
        <taxon>Spiralia</taxon>
        <taxon>Gnathifera</taxon>
        <taxon>Rotifera</taxon>
        <taxon>Eurotatoria</taxon>
        <taxon>Bdelloidea</taxon>
        <taxon>Philodinida</taxon>
        <taxon>Philodinidae</taxon>
        <taxon>Rotaria</taxon>
    </lineage>
</organism>
<reference evidence="5" key="1">
    <citation type="submission" date="2021-02" db="EMBL/GenBank/DDBJ databases">
        <authorList>
            <person name="Nowell W R."/>
        </authorList>
    </citation>
    <scope>NUCLEOTIDE SEQUENCE</scope>
</reference>
<keyword evidence="2" id="KW-0813">Transport</keyword>
<dbReference type="Proteomes" id="UP000663848">
    <property type="component" value="Unassembled WGS sequence"/>
</dbReference>
<evidence type="ECO:0000256" key="2">
    <source>
        <dbReference type="ARBA" id="ARBA00022448"/>
    </source>
</evidence>
<gene>
    <name evidence="5" type="ORF">QYT958_LOCUS8440</name>
</gene>
<dbReference type="GO" id="GO:0006999">
    <property type="term" value="P:nuclear pore organization"/>
    <property type="evidence" value="ECO:0007669"/>
    <property type="project" value="TreeGrafter"/>
</dbReference>
<dbReference type="GO" id="GO:0044613">
    <property type="term" value="C:nuclear pore central transport channel"/>
    <property type="evidence" value="ECO:0007669"/>
    <property type="project" value="TreeGrafter"/>
</dbReference>
<evidence type="ECO:0000256" key="1">
    <source>
        <dbReference type="ARBA" id="ARBA00004123"/>
    </source>
</evidence>
<protein>
    <recommendedName>
        <fullName evidence="4">Nucleoporin Nup54 alpha-helical domain-containing protein</fullName>
    </recommendedName>
</protein>
<name>A0A820YP24_9BILA</name>
<keyword evidence="3" id="KW-0539">Nucleus</keyword>
<comment type="caution">
    <text evidence="5">The sequence shown here is derived from an EMBL/GenBank/DDBJ whole genome shotgun (WGS) entry which is preliminary data.</text>
</comment>
<comment type="subcellular location">
    <subcellularLocation>
        <location evidence="1">Nucleus</location>
    </subcellularLocation>
</comment>